<gene>
    <name evidence="3" type="ORF">GLYMA_08G339500</name>
</gene>
<feature type="signal peptide" evidence="1">
    <location>
        <begin position="1"/>
        <end position="23"/>
    </location>
</feature>
<evidence type="ECO:0000313" key="4">
    <source>
        <dbReference type="EnsemblPlants" id="KRH46521"/>
    </source>
</evidence>
<protein>
    <submittedName>
        <fullName evidence="2 4">Uncharacterized protein</fullName>
    </submittedName>
</protein>
<name>C6T2Z7_SOYBN</name>
<reference evidence="3" key="4">
    <citation type="submission" date="2018-07" db="EMBL/GenBank/DDBJ databases">
        <title>WGS assembly of Glycine max.</title>
        <authorList>
            <person name="Schmutz J."/>
            <person name="Cannon S."/>
            <person name="Schlueter J."/>
            <person name="Ma J."/>
            <person name="Mitros T."/>
            <person name="Nelson W."/>
            <person name="Hyten D."/>
            <person name="Song Q."/>
            <person name="Thelen J."/>
            <person name="Cheng J."/>
            <person name="Xu D."/>
            <person name="Hellsten U."/>
            <person name="May G."/>
            <person name="Yu Y."/>
            <person name="Sakurai T."/>
            <person name="Umezawa T."/>
            <person name="Bhattacharyya M."/>
            <person name="Sandhu D."/>
            <person name="Valliyodan B."/>
            <person name="Lindquist E."/>
            <person name="Peto M."/>
            <person name="Grant D."/>
            <person name="Shu S."/>
            <person name="Goodstein D."/>
            <person name="Barry K."/>
            <person name="Futrell-Griggs M."/>
            <person name="Abernathy B."/>
            <person name="Du J."/>
            <person name="Tian Z."/>
            <person name="Zhu L."/>
            <person name="Gill N."/>
            <person name="Joshi T."/>
            <person name="Libault M."/>
            <person name="Sethuraman A."/>
            <person name="Zhang X."/>
            <person name="Shinozaki K."/>
            <person name="Nguyen H."/>
            <person name="Wing R."/>
            <person name="Cregan P."/>
            <person name="Specht J."/>
            <person name="Grimwood J."/>
            <person name="Rokhsar D."/>
            <person name="Stacey G."/>
            <person name="Shoemaker R."/>
            <person name="Jackson S."/>
        </authorList>
    </citation>
    <scope>NUCLEOTIDE SEQUENCE</scope>
    <source>
        <tissue evidence="3">Callus</tissue>
    </source>
</reference>
<dbReference type="EMBL" id="CM000841">
    <property type="protein sequence ID" value="KRH46521.1"/>
    <property type="molecule type" value="Genomic_DNA"/>
</dbReference>
<reference evidence="2" key="1">
    <citation type="submission" date="2009-08" db="EMBL/GenBank/DDBJ databases">
        <authorList>
            <person name="Cheung F."/>
            <person name="Xiao Y."/>
            <person name="Chan A."/>
            <person name="Moskal W."/>
            <person name="Town C.D."/>
        </authorList>
    </citation>
    <scope>NUCLEOTIDE SEQUENCE</scope>
</reference>
<feature type="chain" id="PRO_5014569200" evidence="1">
    <location>
        <begin position="24"/>
        <end position="58"/>
    </location>
</feature>
<evidence type="ECO:0000313" key="3">
    <source>
        <dbReference type="EMBL" id="KRH46521.1"/>
    </source>
</evidence>
<evidence type="ECO:0000313" key="5">
    <source>
        <dbReference type="Proteomes" id="UP000008827"/>
    </source>
</evidence>
<reference evidence="4" key="3">
    <citation type="submission" date="2018-02" db="UniProtKB">
        <authorList>
            <consortium name="EnsemblPlants"/>
        </authorList>
    </citation>
    <scope>IDENTIFICATION</scope>
    <source>
        <strain evidence="4">Williams 82</strain>
    </source>
</reference>
<organism evidence="2">
    <name type="scientific">Glycine max</name>
    <name type="common">Soybean</name>
    <name type="synonym">Glycine hispida</name>
    <dbReference type="NCBI Taxonomy" id="3847"/>
    <lineage>
        <taxon>Eukaryota</taxon>
        <taxon>Viridiplantae</taxon>
        <taxon>Streptophyta</taxon>
        <taxon>Embryophyta</taxon>
        <taxon>Tracheophyta</taxon>
        <taxon>Spermatophyta</taxon>
        <taxon>Magnoliopsida</taxon>
        <taxon>eudicotyledons</taxon>
        <taxon>Gunneridae</taxon>
        <taxon>Pentapetalae</taxon>
        <taxon>rosids</taxon>
        <taxon>fabids</taxon>
        <taxon>Fabales</taxon>
        <taxon>Fabaceae</taxon>
        <taxon>Papilionoideae</taxon>
        <taxon>50 kb inversion clade</taxon>
        <taxon>NPAAA clade</taxon>
        <taxon>indigoferoid/millettioid clade</taxon>
        <taxon>Phaseoleae</taxon>
        <taxon>Glycine</taxon>
        <taxon>Glycine subgen. Soja</taxon>
    </lineage>
</organism>
<sequence>MKAIIVFFLLLASVFFLPSSTLARQLLQKGGVTGCTSNPNIPCYPPPKRACPIYIRNC</sequence>
<dbReference type="Gramene" id="KRH46521">
    <property type="protein sequence ID" value="KRH46521"/>
    <property type="gene ID" value="GLYMA_08G339500"/>
</dbReference>
<dbReference type="AlphaFoldDB" id="C6T2Z7"/>
<proteinExistence type="evidence at transcript level"/>
<keyword evidence="5" id="KW-1185">Reference proteome</keyword>
<reference evidence="3 4" key="2">
    <citation type="journal article" date="2010" name="Nature">
        <title>Genome sequence of the palaeopolyploid soybean.</title>
        <authorList>
            <person name="Schmutz J."/>
            <person name="Cannon S.B."/>
            <person name="Schlueter J."/>
            <person name="Ma J."/>
            <person name="Mitros T."/>
            <person name="Nelson W."/>
            <person name="Hyten D.L."/>
            <person name="Song Q."/>
            <person name="Thelen J.J."/>
            <person name="Cheng J."/>
            <person name="Xu D."/>
            <person name="Hellsten U."/>
            <person name="May G.D."/>
            <person name="Yu Y."/>
            <person name="Sakurai T."/>
            <person name="Umezawa T."/>
            <person name="Bhattacharyya M.K."/>
            <person name="Sandhu D."/>
            <person name="Valliyodan B."/>
            <person name="Lindquist E."/>
            <person name="Peto M."/>
            <person name="Grant D."/>
            <person name="Shu S."/>
            <person name="Goodstein D."/>
            <person name="Barry K."/>
            <person name="Futrell-Griggs M."/>
            <person name="Abernathy B."/>
            <person name="Du J."/>
            <person name="Tian Z."/>
            <person name="Zhu L."/>
            <person name="Gill N."/>
            <person name="Joshi T."/>
            <person name="Libault M."/>
            <person name="Sethuraman A."/>
            <person name="Zhang X.-C."/>
            <person name="Shinozaki K."/>
            <person name="Nguyen H.T."/>
            <person name="Wing R.A."/>
            <person name="Cregan P."/>
            <person name="Specht J."/>
            <person name="Grimwood J."/>
            <person name="Rokhsar D."/>
            <person name="Stacey G."/>
            <person name="Shoemaker R.C."/>
            <person name="Jackson S.A."/>
        </authorList>
    </citation>
    <scope>NUCLEOTIDE SEQUENCE [LARGE SCALE GENOMIC DNA]</scope>
    <source>
        <strain evidence="4">cv. Williams 82</strain>
        <tissue evidence="3">Callus</tissue>
    </source>
</reference>
<evidence type="ECO:0000313" key="2">
    <source>
        <dbReference type="EMBL" id="ACU16035.1"/>
    </source>
</evidence>
<dbReference type="EMBL" id="BT091806">
    <property type="protein sequence ID" value="ACU16035.1"/>
    <property type="molecule type" value="mRNA"/>
</dbReference>
<dbReference type="InParanoid" id="C6T2Z7"/>
<keyword evidence="1" id="KW-0732">Signal</keyword>
<dbReference type="EnsemblPlants" id="KRH46521">
    <property type="protein sequence ID" value="KRH46521"/>
    <property type="gene ID" value="GLYMA_08G339500"/>
</dbReference>
<evidence type="ECO:0000256" key="1">
    <source>
        <dbReference type="SAM" id="SignalP"/>
    </source>
</evidence>
<dbReference type="Proteomes" id="UP000008827">
    <property type="component" value="Chromosome 8"/>
</dbReference>
<accession>C6T2Z7</accession>